<evidence type="ECO:0000259" key="2">
    <source>
        <dbReference type="Pfam" id="PF03807"/>
    </source>
</evidence>
<name>A0AB33ED15_9PSED</name>
<dbReference type="InterPro" id="IPR036291">
    <property type="entry name" value="NAD(P)-bd_dom_sf"/>
</dbReference>
<accession>A0AB33ED15</accession>
<feature type="domain" description="Pyrroline-5-carboxylate reductase catalytic N-terminal" evidence="2">
    <location>
        <begin position="13"/>
        <end position="103"/>
    </location>
</feature>
<dbReference type="EMBL" id="CP023466">
    <property type="protein sequence ID" value="ATE78248.1"/>
    <property type="molecule type" value="Genomic_DNA"/>
</dbReference>
<dbReference type="RefSeq" id="WP_096480534.1">
    <property type="nucleotide sequence ID" value="NZ_CP023466.1"/>
</dbReference>
<protein>
    <submittedName>
        <fullName evidence="3">3-hydroxyisobutyrate dehydrogenase</fullName>
    </submittedName>
</protein>
<dbReference type="PANTHER" id="PTHR14239:SF10">
    <property type="entry name" value="REDUCTASE"/>
    <property type="match status" value="1"/>
</dbReference>
<evidence type="ECO:0000256" key="1">
    <source>
        <dbReference type="ARBA" id="ARBA00023002"/>
    </source>
</evidence>
<dbReference type="Gene3D" id="3.40.50.720">
    <property type="entry name" value="NAD(P)-binding Rossmann-like Domain"/>
    <property type="match status" value="1"/>
</dbReference>
<dbReference type="Proteomes" id="UP000218385">
    <property type="component" value="Chromosome"/>
</dbReference>
<proteinExistence type="predicted"/>
<dbReference type="GO" id="GO:0016491">
    <property type="term" value="F:oxidoreductase activity"/>
    <property type="evidence" value="ECO:0007669"/>
    <property type="project" value="UniProtKB-KW"/>
</dbReference>
<evidence type="ECO:0000313" key="4">
    <source>
        <dbReference type="Proteomes" id="UP000218385"/>
    </source>
</evidence>
<dbReference type="PANTHER" id="PTHR14239">
    <property type="entry name" value="DUDULIN-RELATED"/>
    <property type="match status" value="1"/>
</dbReference>
<dbReference type="InterPro" id="IPR028939">
    <property type="entry name" value="P5C_Rdtase_cat_N"/>
</dbReference>
<dbReference type="SUPFAM" id="SSF51735">
    <property type="entry name" value="NAD(P)-binding Rossmann-fold domains"/>
    <property type="match status" value="1"/>
</dbReference>
<reference evidence="3 4" key="1">
    <citation type="submission" date="2017-09" db="EMBL/GenBank/DDBJ databases">
        <title>Complete Genome sequence of Lysobacter capsici KNU-15.</title>
        <authorList>
            <person name="Kim M.-C."/>
            <person name="Yi H."/>
            <person name="Lee D.-W."/>
            <person name="Shin J.-H."/>
        </authorList>
    </citation>
    <scope>NUCLEOTIDE SEQUENCE [LARGE SCALE GENOMIC DNA]</scope>
    <source>
        <strain evidence="3 4">KNU-15</strain>
    </source>
</reference>
<dbReference type="AlphaFoldDB" id="A0AB33ED15"/>
<evidence type="ECO:0000313" key="3">
    <source>
        <dbReference type="EMBL" id="ATE78248.1"/>
    </source>
</evidence>
<keyword evidence="1" id="KW-0560">Oxidoreductase</keyword>
<dbReference type="Pfam" id="PF03807">
    <property type="entry name" value="F420_oxidored"/>
    <property type="match status" value="1"/>
</dbReference>
<organism evidence="3 4">
    <name type="scientific">Pseudomonas frederiksbergensis</name>
    <dbReference type="NCBI Taxonomy" id="104087"/>
    <lineage>
        <taxon>Bacteria</taxon>
        <taxon>Pseudomonadati</taxon>
        <taxon>Pseudomonadota</taxon>
        <taxon>Gammaproteobacteria</taxon>
        <taxon>Pseudomonadales</taxon>
        <taxon>Pseudomonadaceae</taxon>
        <taxon>Pseudomonas</taxon>
    </lineage>
</organism>
<dbReference type="InterPro" id="IPR051267">
    <property type="entry name" value="STEAP_metalloreductase"/>
</dbReference>
<gene>
    <name evidence="3" type="ORF">CNN82_18120</name>
</gene>
<sequence>MPSQPVEEDNNMKVGIIGAGNIGATIARKLVAAGHEIKLANSKGPESLQGLARDIGAIAVSKEDAVVGVDAVILSIPFAAYQDMTSLFSKVPADVVVIDTSNYYPFRDGVIDEVVNGTPESIWSGGQIARPVVKAWNALLAETLVSKGEPAGAPSRLAIPVAGDDAKSKAIALSLVEATGFDAVDVGSLVDSWRQQPGTPAYCTELKTSELKRALEAADKSRAPKNRDALMDEFMSATSALTHEHIVTRNRAVTAAVSL</sequence>